<evidence type="ECO:0000313" key="2">
    <source>
        <dbReference type="EMBL" id="MBD2774111.1"/>
    </source>
</evidence>
<comment type="caution">
    <text evidence="2">The sequence shown here is derived from an EMBL/GenBank/DDBJ whole genome shotgun (WGS) entry which is preliminary data.</text>
</comment>
<evidence type="ECO:0000259" key="1">
    <source>
        <dbReference type="Pfam" id="PF15643"/>
    </source>
</evidence>
<accession>A0A8J6XN66</accession>
<evidence type="ECO:0000313" key="3">
    <source>
        <dbReference type="Proteomes" id="UP000629098"/>
    </source>
</evidence>
<proteinExistence type="predicted"/>
<name>A0A8J6XN66_9CYAN</name>
<protein>
    <recommendedName>
        <fullName evidence="1">Tox-PL-2 domain-containing protein</fullName>
    </recommendedName>
</protein>
<reference evidence="2" key="1">
    <citation type="submission" date="2020-09" db="EMBL/GenBank/DDBJ databases">
        <title>Iningainema tapete sp. nov. (Scytonemataceae, Cyanobacteria) from greenhouses in central Florida (USA) produces two types of nodularin with biosynthetic potential for microcystin-LR and anabaenopeptins.</title>
        <authorList>
            <person name="Berthold D.E."/>
            <person name="Lefler F.W."/>
            <person name="Huang I.-S."/>
            <person name="Abdulla H."/>
            <person name="Zimba P.V."/>
            <person name="Laughinghouse H.D. IV."/>
        </authorList>
    </citation>
    <scope>NUCLEOTIDE SEQUENCE</scope>
    <source>
        <strain evidence="2">BLCCT55</strain>
    </source>
</reference>
<dbReference type="Pfam" id="PF15643">
    <property type="entry name" value="Tox-PL-2"/>
    <property type="match status" value="1"/>
</dbReference>
<dbReference type="RefSeq" id="WP_190830709.1">
    <property type="nucleotide sequence ID" value="NZ_CAWPPI010000064.1"/>
</dbReference>
<feature type="domain" description="Tox-PL-2" evidence="1">
    <location>
        <begin position="15"/>
        <end position="113"/>
    </location>
</feature>
<gene>
    <name evidence="2" type="ORF">ICL16_19030</name>
</gene>
<sequence length="131" mass="15299">MTIRGDYSTDKDSDIRQQIKEIASRYQLFQWVECARAIKEFLIARGISGKQIKVDLEYQDLPWSVIYDLRREQQIATNGHHEGISIVINGQEIVFDNIDHYGVTKEEWWQNFTSPTVELGRGSFNVTELDF</sequence>
<dbReference type="InterPro" id="IPR028910">
    <property type="entry name" value="Tox-PL-2_dom"/>
</dbReference>
<dbReference type="Proteomes" id="UP000629098">
    <property type="component" value="Unassembled WGS sequence"/>
</dbReference>
<dbReference type="EMBL" id="JACXAE010000064">
    <property type="protein sequence ID" value="MBD2774111.1"/>
    <property type="molecule type" value="Genomic_DNA"/>
</dbReference>
<keyword evidence="3" id="KW-1185">Reference proteome</keyword>
<organism evidence="2 3">
    <name type="scientific">Iningainema tapete BLCC-T55</name>
    <dbReference type="NCBI Taxonomy" id="2748662"/>
    <lineage>
        <taxon>Bacteria</taxon>
        <taxon>Bacillati</taxon>
        <taxon>Cyanobacteriota</taxon>
        <taxon>Cyanophyceae</taxon>
        <taxon>Nostocales</taxon>
        <taxon>Scytonemataceae</taxon>
        <taxon>Iningainema tapete</taxon>
    </lineage>
</organism>
<dbReference type="AlphaFoldDB" id="A0A8J6XN66"/>